<dbReference type="EMBL" id="JAUUUS010000313">
    <property type="protein sequence ID" value="MDP1448892.1"/>
    <property type="molecule type" value="Genomic_DNA"/>
</dbReference>
<accession>A0A2K8UJX6</accession>
<dbReference type="GeneID" id="69582630"/>
<dbReference type="EMBL" id="CP078045">
    <property type="protein sequence ID" value="QXR06538.1"/>
    <property type="molecule type" value="Genomic_DNA"/>
</dbReference>
<reference evidence="2 4" key="3">
    <citation type="submission" date="2019-11" db="EMBL/GenBank/DDBJ databases">
        <title>FDA dAtabase for Regulatory Grade micrObial Sequences (FDA-ARGOS): Supporting development and validation of Infectious Disease Dx tests.</title>
        <authorList>
            <person name="Patel R."/>
            <person name="Rucinski S."/>
            <person name="Tallon L."/>
            <person name="Sadzewicz L."/>
            <person name="Vavikolanu K."/>
            <person name="Mehta A."/>
            <person name="Aluvathingal J."/>
            <person name="Nadendla S."/>
            <person name="Nandy P."/>
            <person name="Geyer C."/>
            <person name="Yan Y."/>
            <person name="Sichtig H."/>
        </authorList>
    </citation>
    <scope>NUCLEOTIDE SEQUENCE [LARGE SCALE GENOMIC DNA]</scope>
    <source>
        <strain evidence="2 4">FDAARGOS_557</strain>
    </source>
</reference>
<organism evidence="2 4">
    <name type="scientific">Acinetobacter lwoffii</name>
    <dbReference type="NCBI Taxonomy" id="28090"/>
    <lineage>
        <taxon>Bacteria</taxon>
        <taxon>Pseudomonadati</taxon>
        <taxon>Pseudomonadota</taxon>
        <taxon>Gammaproteobacteria</taxon>
        <taxon>Moraxellales</taxon>
        <taxon>Moraxellaceae</taxon>
        <taxon>Acinetobacter</taxon>
    </lineage>
</organism>
<dbReference type="STRING" id="28090.GCA_002119785_00177"/>
<gene>
    <name evidence="3" type="ORF">EVX74_010485</name>
    <name evidence="2" type="ORF">FOB19_12410</name>
    <name evidence="1" type="ORF">Q8G51_14115</name>
</gene>
<dbReference type="AlphaFoldDB" id="A0A2K8UJX6"/>
<reference evidence="3" key="2">
    <citation type="journal article" date="2019" name="Nat. Commun.">
        <title>Spatiotemporal dynamics of multidrug resistant bacteria on intensive care unit surfaces.</title>
        <authorList>
            <person name="D'Souza A.W."/>
            <person name="Potter R.F."/>
            <person name="Wallace M."/>
            <person name="Shupe A."/>
            <person name="Patel S."/>
            <person name="Sun X."/>
            <person name="Gul D."/>
            <person name="Kwon J.H."/>
            <person name="Andleeb S."/>
            <person name="Burnham C.D."/>
            <person name="Dantas G."/>
        </authorList>
    </citation>
    <scope>NUCLEOTIDE SEQUENCE</scope>
    <source>
        <strain evidence="3">AL_065</strain>
    </source>
</reference>
<evidence type="ECO:0000313" key="2">
    <source>
        <dbReference type="EMBL" id="QKU22129.1"/>
    </source>
</evidence>
<dbReference type="Proteomes" id="UP000509126">
    <property type="component" value="Chromosome"/>
</dbReference>
<sequence>MNFMTADQAKILSNVANLNIEMYKPRLAQLIEDNARQGNTAVLTVFPKHLPLEDIRALSAELTDLGYNVRFEVQEFYYSFNVYWL</sequence>
<protein>
    <submittedName>
        <fullName evidence="2">Uncharacterized protein</fullName>
    </submittedName>
</protein>
<reference evidence="3" key="1">
    <citation type="submission" date="2018-10" db="EMBL/GenBank/DDBJ databases">
        <authorList>
            <person name="D'Souza A.W."/>
            <person name="Potter R.F."/>
            <person name="Wallace M."/>
            <person name="Shupe A."/>
            <person name="Patel S."/>
            <person name="Sun S."/>
            <person name="Gul D."/>
            <person name="Kwon J.H."/>
            <person name="Andleeb S."/>
            <person name="Burnham C.-A.D."/>
            <person name="Dantas G."/>
        </authorList>
    </citation>
    <scope>NUCLEOTIDE SEQUENCE</scope>
    <source>
        <strain evidence="3">AL_065</strain>
    </source>
</reference>
<dbReference type="RefSeq" id="WP_004730148.1">
    <property type="nucleotide sequence ID" value="NZ_CAYTBE010000047.1"/>
</dbReference>
<dbReference type="Proteomes" id="UP000293391">
    <property type="component" value="Chromosome"/>
</dbReference>
<reference evidence="3" key="4">
    <citation type="submission" date="2021-06" db="EMBL/GenBank/DDBJ databases">
        <authorList>
            <person name="Diorio-Toth L."/>
        </authorList>
    </citation>
    <scope>NUCLEOTIDE SEQUENCE</scope>
    <source>
        <strain evidence="3">AL_065</strain>
    </source>
</reference>
<evidence type="ECO:0000313" key="3">
    <source>
        <dbReference type="EMBL" id="QXR06538.1"/>
    </source>
</evidence>
<evidence type="ECO:0000313" key="1">
    <source>
        <dbReference type="EMBL" id="MDP1448892.1"/>
    </source>
</evidence>
<dbReference type="Proteomes" id="UP001242129">
    <property type="component" value="Unassembled WGS sequence"/>
</dbReference>
<evidence type="ECO:0000313" key="4">
    <source>
        <dbReference type="Proteomes" id="UP000509126"/>
    </source>
</evidence>
<dbReference type="EMBL" id="CP054803">
    <property type="protein sequence ID" value="QKU22129.1"/>
    <property type="molecule type" value="Genomic_DNA"/>
</dbReference>
<name>A0A2K8UJX6_ACILW</name>
<reference evidence="1" key="5">
    <citation type="submission" date="2023-07" db="EMBL/GenBank/DDBJ databases">
        <title>Dynamics of blaOXA-23 gene transmission in Acinetobacter spp. from contaminated veterinary surfaces.</title>
        <authorList>
            <person name="Moreira Da Silva J."/>
            <person name="Menezes J."/>
            <person name="Fernandes L."/>
            <person name="Marques C."/>
            <person name="Amaral A."/>
            <person name="Timofte D."/>
            <person name="Pomba C."/>
        </authorList>
    </citation>
    <scope>NUCLEOTIDE SEQUENCE</scope>
    <source>
        <strain evidence="1">CMVB11Z4A1</strain>
    </source>
</reference>
<proteinExistence type="predicted"/>